<feature type="region of interest" description="Disordered" evidence="1">
    <location>
        <begin position="621"/>
        <end position="646"/>
    </location>
</feature>
<evidence type="ECO:0000256" key="1">
    <source>
        <dbReference type="SAM" id="MobiDB-lite"/>
    </source>
</evidence>
<reference evidence="2 3" key="1">
    <citation type="submission" date="2020-06" db="EMBL/GenBank/DDBJ databases">
        <authorList>
            <person name="Li R."/>
            <person name="Bekaert M."/>
        </authorList>
    </citation>
    <scope>NUCLEOTIDE SEQUENCE [LARGE SCALE GENOMIC DNA]</scope>
    <source>
        <strain evidence="3">wild</strain>
    </source>
</reference>
<feature type="region of interest" description="Disordered" evidence="1">
    <location>
        <begin position="156"/>
        <end position="182"/>
    </location>
</feature>
<accession>A0A6J8BCT6</accession>
<evidence type="ECO:0000313" key="2">
    <source>
        <dbReference type="EMBL" id="CAC5380429.1"/>
    </source>
</evidence>
<proteinExistence type="predicted"/>
<dbReference type="OrthoDB" id="6382611at2759"/>
<dbReference type="EMBL" id="CACVKT020002885">
    <property type="protein sequence ID" value="CAC5380429.1"/>
    <property type="molecule type" value="Genomic_DNA"/>
</dbReference>
<dbReference type="AlphaFoldDB" id="A0A6J8BCT6"/>
<keyword evidence="3" id="KW-1185">Reference proteome</keyword>
<feature type="compositionally biased region" description="Polar residues" evidence="1">
    <location>
        <begin position="156"/>
        <end position="180"/>
    </location>
</feature>
<organism evidence="2 3">
    <name type="scientific">Mytilus coruscus</name>
    <name type="common">Sea mussel</name>
    <dbReference type="NCBI Taxonomy" id="42192"/>
    <lineage>
        <taxon>Eukaryota</taxon>
        <taxon>Metazoa</taxon>
        <taxon>Spiralia</taxon>
        <taxon>Lophotrochozoa</taxon>
        <taxon>Mollusca</taxon>
        <taxon>Bivalvia</taxon>
        <taxon>Autobranchia</taxon>
        <taxon>Pteriomorphia</taxon>
        <taxon>Mytilida</taxon>
        <taxon>Mytiloidea</taxon>
        <taxon>Mytilidae</taxon>
        <taxon>Mytilinae</taxon>
        <taxon>Mytilus</taxon>
    </lineage>
</organism>
<name>A0A6J8BCT6_MYTCO</name>
<dbReference type="Proteomes" id="UP000507470">
    <property type="component" value="Unassembled WGS sequence"/>
</dbReference>
<gene>
    <name evidence="2" type="ORF">MCOR_16386</name>
</gene>
<evidence type="ECO:0000313" key="3">
    <source>
        <dbReference type="Proteomes" id="UP000507470"/>
    </source>
</evidence>
<protein>
    <submittedName>
        <fullName evidence="2">Uncharacterized protein</fullName>
    </submittedName>
</protein>
<sequence length="818" mass="91933">MGSEFFTKYLQVGERLVCQIEIHSLDEKKSNKRWLQRHQLKEIEKLLKGPLRAKIEERDKNDIRSQNILTGSTVRLGYVFKKKSLHHTLLLGEEESGDDDFYSTAYTVFREKVVVFVTSLESQNTKSVTKLAKVLHECSQSQSQPSSVSISNYFTKQSSTSQNGSHGNIKQNGNTESGVYSNEGKRKAIKNLVGRTNKAISKFKKEKRIAKILQNFKKIEGENPDCASNNASPSIESYQTANLVQDSKPSITGLGSIEQETVSTYCPSSVTSVSSLQETSNSSSESGQNDMCINYRGTKYGANYPPYIESCQSEIDYIDIEIDCHSTKVPKYSPLSVPSIQNGCDSGSDTSCIETDYITTNVTSKSSQQSNYNILQDKVTTSNTVEDGFPDSMPDIVSDCSVDLTEPPEDMPDIMNEHSSFEFCSEEDNLGDNYDPAENDQENVISDCLDMAENLFQVPMVTDKKLEEDVIFTNFSPCADIYDNEGDYQITDLCNSDTDENIGGNDIQTGGNVVNDLVDLDYENSQQTSNLKNDDVETCQQGADLNDKEVSQQMTNTMETNVLSDNDSSDSDLPDCDFIAYKSRRRTSIFQRAIDICQLIKTSKDNSHVTTSPDKDITKNVKNKRKRMKHVLPSFSPSNSEDELNPSKVAKTDGDVNGFNFDDNMNEVSDEEVECFILSVDKSGNDIDSKIKNSGTVCNLTEDQLKYLVLKNKMYLKSIFQGNTESWRHLDYKKGGRSRKLLNHQVHLGLFTEEQQDIVMETLMSIFCKKHHKYLEYVMKVLLPEMLIKIHMAVHSVSHRESEVMMMEALSKPGGVYI</sequence>
<feature type="compositionally biased region" description="Basic residues" evidence="1">
    <location>
        <begin position="621"/>
        <end position="630"/>
    </location>
</feature>